<evidence type="ECO:0000313" key="1">
    <source>
        <dbReference type="EMBL" id="AQX52529.1"/>
    </source>
</evidence>
<reference evidence="2" key="2">
    <citation type="submission" date="2016-06" db="EMBL/GenBank/DDBJ databases">
        <authorList>
            <person name="Nicholson A.C."/>
        </authorList>
    </citation>
    <scope>NUCLEOTIDE SEQUENCE [LARGE SCALE GENOMIC DNA]</scope>
    <source>
        <strain evidence="2">E6809</strain>
    </source>
</reference>
<dbReference type="AlphaFoldDB" id="A0A494J258"/>
<evidence type="ECO:0000313" key="3">
    <source>
        <dbReference type="Proteomes" id="UP000189738"/>
    </source>
</evidence>
<dbReference type="EMBL" id="MAHS01000013">
    <property type="protein sequence ID" value="OPB47400.1"/>
    <property type="molecule type" value="Genomic_DNA"/>
</dbReference>
<dbReference type="RefSeq" id="WP_078677331.1">
    <property type="nucleotide sequence ID" value="NZ_CP014339.1"/>
</dbReference>
<evidence type="ECO:0000313" key="2">
    <source>
        <dbReference type="EMBL" id="OPB47400.1"/>
    </source>
</evidence>
<dbReference type="EMBL" id="CP014339">
    <property type="protein sequence ID" value="AQX52529.1"/>
    <property type="molecule type" value="Genomic_DNA"/>
</dbReference>
<name>A0A494J258_9FLAO</name>
<accession>A0A494J258</accession>
<dbReference type="Proteomes" id="UP000189738">
    <property type="component" value="Chromosome"/>
</dbReference>
<gene>
    <name evidence="1" type="ORF">AYC66_18405</name>
    <name evidence="2" type="ORF">BAY09_07035</name>
</gene>
<sequence length="163" mass="19001">MENKLIPMTTFVTDQPTTYEWGAIIPQYRLYQNILKYAQFLKQSLALWMFVPVDENRNILKEPNVNEYMDSDNEPNNTYFWEAEEYRKAKDKVLFEGFEFESKVEVINKKLKLTIFLSTFQFMNCDENGLGGGDLFGQNIDALAYADLNLTLTETAIKQIYGS</sequence>
<protein>
    <submittedName>
        <fullName evidence="2">Uncharacterized protein</fullName>
    </submittedName>
</protein>
<proteinExistence type="predicted"/>
<organism evidence="2">
    <name type="scientific">Elizabethkingia anophelis</name>
    <dbReference type="NCBI Taxonomy" id="1117645"/>
    <lineage>
        <taxon>Bacteria</taxon>
        <taxon>Pseudomonadati</taxon>
        <taxon>Bacteroidota</taxon>
        <taxon>Flavobacteriia</taxon>
        <taxon>Flavobacteriales</taxon>
        <taxon>Weeksellaceae</taxon>
        <taxon>Elizabethkingia</taxon>
    </lineage>
</organism>
<reference evidence="1 3" key="1">
    <citation type="submission" date="2016-02" db="EMBL/GenBank/DDBJ databases">
        <authorList>
            <person name="Nicholson A.C."/>
            <person name="Humrighouse B.W."/>
            <person name="Loparev V."/>
            <person name="Emery B."/>
            <person name="Graziano J."/>
            <person name="McQuiston J.R."/>
        </authorList>
    </citation>
    <scope>NUCLEOTIDE SEQUENCE [LARGE SCALE GENOMIC DNA]</scope>
    <source>
        <strain evidence="1 3">E6809</strain>
    </source>
</reference>